<dbReference type="InterPro" id="IPR025655">
    <property type="entry name" value="PEX14"/>
</dbReference>
<name>A0AAD3DYH0_9CHLO</name>
<evidence type="ECO:0000256" key="12">
    <source>
        <dbReference type="ARBA" id="ARBA00053920"/>
    </source>
</evidence>
<evidence type="ECO:0000256" key="7">
    <source>
        <dbReference type="ARBA" id="ARBA00023010"/>
    </source>
</evidence>
<dbReference type="Pfam" id="PF17733">
    <property type="entry name" value="KPWE_dom"/>
    <property type="match status" value="1"/>
</dbReference>
<evidence type="ECO:0000256" key="5">
    <source>
        <dbReference type="ARBA" id="ARBA00022927"/>
    </source>
</evidence>
<evidence type="ECO:0000256" key="6">
    <source>
        <dbReference type="ARBA" id="ARBA00022989"/>
    </source>
</evidence>
<keyword evidence="19" id="KW-1185">Reference proteome</keyword>
<dbReference type="InterPro" id="IPR040554">
    <property type="entry name" value="KPWE_PEX14_dom"/>
</dbReference>
<evidence type="ECO:0000256" key="3">
    <source>
        <dbReference type="ARBA" id="ARBA00022448"/>
    </source>
</evidence>
<dbReference type="InterPro" id="IPR036388">
    <property type="entry name" value="WH-like_DNA-bd_sf"/>
</dbReference>
<keyword evidence="4" id="KW-0812">Transmembrane</keyword>
<dbReference type="AlphaFoldDB" id="A0AAD3DYH0"/>
<feature type="compositionally biased region" description="Low complexity" evidence="15">
    <location>
        <begin position="117"/>
        <end position="143"/>
    </location>
</feature>
<dbReference type="InterPro" id="IPR006785">
    <property type="entry name" value="Pex14_N"/>
</dbReference>
<protein>
    <recommendedName>
        <fullName evidence="10 14">Peroxisomal membrane protein PEX14</fullName>
    </recommendedName>
    <alternativeName>
        <fullName evidence="11 14">Peroxin-14</fullName>
    </alternativeName>
</protein>
<evidence type="ECO:0000313" key="19">
    <source>
        <dbReference type="Proteomes" id="UP001054857"/>
    </source>
</evidence>
<evidence type="ECO:0000256" key="2">
    <source>
        <dbReference type="ARBA" id="ARBA00005443"/>
    </source>
</evidence>
<dbReference type="Pfam" id="PF04695">
    <property type="entry name" value="Pex14_N"/>
    <property type="match status" value="1"/>
</dbReference>
<reference evidence="18 19" key="1">
    <citation type="journal article" date="2021" name="Sci. Rep.">
        <title>Genome sequencing of the multicellular alga Astrephomene provides insights into convergent evolution of germ-soma differentiation.</title>
        <authorList>
            <person name="Yamashita S."/>
            <person name="Yamamoto K."/>
            <person name="Matsuzaki R."/>
            <person name="Suzuki S."/>
            <person name="Yamaguchi H."/>
            <person name="Hirooka S."/>
            <person name="Minakuchi Y."/>
            <person name="Miyagishima S."/>
            <person name="Kawachi M."/>
            <person name="Toyoda A."/>
            <person name="Nozaki H."/>
        </authorList>
    </citation>
    <scope>NUCLEOTIDE SEQUENCE [LARGE SCALE GENOMIC DNA]</scope>
    <source>
        <strain evidence="18 19">NIES-4017</strain>
    </source>
</reference>
<proteinExistence type="inferred from homology"/>
<comment type="subunit">
    <text evidence="13">Interacts with PEX13; forming the PEX13-PEX14 docking complex. Interacts with PEX5 (via WxxxF/Y motifs).</text>
</comment>
<comment type="caution">
    <text evidence="18">The sequence shown here is derived from an EMBL/GenBank/DDBJ whole genome shotgun (WGS) entry which is preliminary data.</text>
</comment>
<keyword evidence="6" id="KW-1133">Transmembrane helix</keyword>
<feature type="compositionally biased region" description="Low complexity" evidence="15">
    <location>
        <begin position="420"/>
        <end position="447"/>
    </location>
</feature>
<evidence type="ECO:0000259" key="16">
    <source>
        <dbReference type="Pfam" id="PF04695"/>
    </source>
</evidence>
<dbReference type="PANTHER" id="PTHR23058">
    <property type="entry name" value="PEROXISOMAL MEMBRANE PROTEIN PEX14"/>
    <property type="match status" value="1"/>
</dbReference>
<feature type="compositionally biased region" description="Gly residues" evidence="15">
    <location>
        <begin position="448"/>
        <end position="457"/>
    </location>
</feature>
<evidence type="ECO:0000256" key="11">
    <source>
        <dbReference type="ARBA" id="ARBA00029691"/>
    </source>
</evidence>
<feature type="compositionally biased region" description="Pro residues" evidence="15">
    <location>
        <begin position="32"/>
        <end position="42"/>
    </location>
</feature>
<keyword evidence="8 14" id="KW-0472">Membrane</keyword>
<evidence type="ECO:0000313" key="18">
    <source>
        <dbReference type="EMBL" id="GFR48938.1"/>
    </source>
</evidence>
<feature type="compositionally biased region" description="Pro residues" evidence="15">
    <location>
        <begin position="107"/>
        <end position="116"/>
    </location>
</feature>
<evidence type="ECO:0000256" key="9">
    <source>
        <dbReference type="ARBA" id="ARBA00023140"/>
    </source>
</evidence>
<comment type="similarity">
    <text evidence="2 14">Belongs to the peroxin-14 family.</text>
</comment>
<feature type="compositionally biased region" description="Low complexity" evidence="15">
    <location>
        <begin position="550"/>
        <end position="570"/>
    </location>
</feature>
<feature type="domain" description="Peroxisome membrane anchor protein Pex14p N-terminal" evidence="16">
    <location>
        <begin position="57"/>
        <end position="102"/>
    </location>
</feature>
<dbReference type="Gene3D" id="1.10.10.10">
    <property type="entry name" value="Winged helix-like DNA-binding domain superfamily/Winged helix DNA-binding domain"/>
    <property type="match status" value="1"/>
</dbReference>
<comment type="subcellular location">
    <subcellularLocation>
        <location evidence="1">Peroxisome membrane</location>
        <topology evidence="1">Single-pass membrane protein</topology>
    </subcellularLocation>
</comment>
<evidence type="ECO:0000256" key="14">
    <source>
        <dbReference type="RuleBase" id="RU367032"/>
    </source>
</evidence>
<dbReference type="EMBL" id="BMAR01000027">
    <property type="protein sequence ID" value="GFR48938.1"/>
    <property type="molecule type" value="Genomic_DNA"/>
</dbReference>
<dbReference type="GO" id="GO:0005102">
    <property type="term" value="F:signaling receptor binding"/>
    <property type="evidence" value="ECO:0007669"/>
    <property type="project" value="TreeGrafter"/>
</dbReference>
<dbReference type="GO" id="GO:1990429">
    <property type="term" value="C:peroxisomal importomer complex"/>
    <property type="evidence" value="ECO:0007669"/>
    <property type="project" value="TreeGrafter"/>
</dbReference>
<evidence type="ECO:0000256" key="4">
    <source>
        <dbReference type="ARBA" id="ARBA00022692"/>
    </source>
</evidence>
<comment type="function">
    <text evidence="12 14">Component of the PEX13-PEX14 docking complex, a translocon channel that specifically mediates the import of peroxisomal cargo proteins bound to PEX5 receptor. The PEX13-PEX14 docking complex forms a large import pore which can be opened to a diameter of about 9 nm. Mechanistically, PEX5 receptor along with cargo proteins associates with the PEX14 subunit of the PEX13-PEX14 docking complex in the cytosol, leading to the insertion of the receptor into the organelle membrane with the concomitant translocation of the cargo into the peroxisome matrix.</text>
</comment>
<feature type="region of interest" description="Disordered" evidence="15">
    <location>
        <begin position="1"/>
        <end position="44"/>
    </location>
</feature>
<feature type="compositionally biased region" description="Low complexity" evidence="15">
    <location>
        <begin position="642"/>
        <end position="668"/>
    </location>
</feature>
<feature type="compositionally biased region" description="Low complexity" evidence="15">
    <location>
        <begin position="617"/>
        <end position="628"/>
    </location>
</feature>
<feature type="region of interest" description="Disordered" evidence="15">
    <location>
        <begin position="347"/>
        <end position="570"/>
    </location>
</feature>
<keyword evidence="3 14" id="KW-0813">Transport</keyword>
<feature type="region of interest" description="Disordered" evidence="15">
    <location>
        <begin position="279"/>
        <end position="311"/>
    </location>
</feature>
<evidence type="ECO:0000256" key="13">
    <source>
        <dbReference type="ARBA" id="ARBA00064754"/>
    </source>
</evidence>
<feature type="compositionally biased region" description="Gly residues" evidence="15">
    <location>
        <begin position="367"/>
        <end position="377"/>
    </location>
</feature>
<evidence type="ECO:0000256" key="15">
    <source>
        <dbReference type="SAM" id="MobiDB-lite"/>
    </source>
</evidence>
<feature type="domain" description="Peroxisomal membrane protein PEX14-like KPWE" evidence="17">
    <location>
        <begin position="500"/>
        <end position="549"/>
    </location>
</feature>
<evidence type="ECO:0000256" key="8">
    <source>
        <dbReference type="ARBA" id="ARBA00023136"/>
    </source>
</evidence>
<evidence type="ECO:0000256" key="10">
    <source>
        <dbReference type="ARBA" id="ARBA00029502"/>
    </source>
</evidence>
<feature type="region of interest" description="Disordered" evidence="15">
    <location>
        <begin position="617"/>
        <end position="682"/>
    </location>
</feature>
<feature type="region of interest" description="Disordered" evidence="15">
    <location>
        <begin position="105"/>
        <end position="143"/>
    </location>
</feature>
<organism evidence="18 19">
    <name type="scientific">Astrephomene gubernaculifera</name>
    <dbReference type="NCBI Taxonomy" id="47775"/>
    <lineage>
        <taxon>Eukaryota</taxon>
        <taxon>Viridiplantae</taxon>
        <taxon>Chlorophyta</taxon>
        <taxon>core chlorophytes</taxon>
        <taxon>Chlorophyceae</taxon>
        <taxon>CS clade</taxon>
        <taxon>Chlamydomonadales</taxon>
        <taxon>Astrephomenaceae</taxon>
        <taxon>Astrephomene</taxon>
    </lineage>
</organism>
<evidence type="ECO:0000259" key="17">
    <source>
        <dbReference type="Pfam" id="PF17733"/>
    </source>
</evidence>
<dbReference type="GO" id="GO:0016560">
    <property type="term" value="P:protein import into peroxisome matrix, docking"/>
    <property type="evidence" value="ECO:0007669"/>
    <property type="project" value="UniProtKB-UniRule"/>
</dbReference>
<accession>A0AAD3DYH0</accession>
<sequence>MDASTAAIAGSSDTSAPAPPEPTAASPSVALPTPPVTVPPSAPTAVAPETVAAPALREDQVQNAVGFLSHPQVRGSTNTASKRSFLERKGLTAAEIDEAFRRVPEAPAAPPAPAPATAPAAAPAAQQPTSYAPQPGAPPGQQLAVAAQQPYGTAAPTAPSGSQLVAVQPAVPPQPPTMMQAAQSYRWSQVVLGVGVVAAAGWAVQQLVLPRLRSLVDSWQAGRREAEEKRNKELAAGVEVLKGCQQELKASTQALLDAVTLMREQQRLAAATAAIPGGSYARGGVEPGRRPVDGPDSSYYRSSGRYGGRDGGSYGANELSYGAENYAAIRAAAGYVNGYPPDSSAAPPLPYGYSRDGAGSGPVSAGPTGGDGRGGGPSYNSPGTPYGAVRTAATGPYGGGAVQPPESLPYRVTAPPSPTQSVHSLSSSRPSQPFASSSQQQQQQQQLGGMGGMGGPYGSSDRLYEQTLPGGGAAGVVESDQSPAGGARTLPRAPPEQPAYPQSFHEVMEMVQKGITPPNVRTDINDAPPDPTRPLSEPRLPPPSKPWERNTTAATTTNNPASASATAPISSSLYGSATVAAATAPRSYGSYTPWSAPQPEGAVPSALYGAVAAAGGASSGASSLSVLPPANPGWRPPPPPSRTVLSSSPSSPPAAAATPAAPVAEAAGAGEGSGSGGRTASAPAAVVAAISDGPVAGLTQEAVAVEAAVAGGSQSGPSGGVAEEVVVAATAVSEQ</sequence>
<feature type="compositionally biased region" description="Pro residues" evidence="15">
    <location>
        <begin position="629"/>
        <end position="641"/>
    </location>
</feature>
<dbReference type="FunFam" id="1.10.10.10:FF:000217">
    <property type="entry name" value="Peroxisomal membrane protein PEX14"/>
    <property type="match status" value="1"/>
</dbReference>
<keyword evidence="9 14" id="KW-0576">Peroxisome</keyword>
<keyword evidence="7" id="KW-0811">Translocation</keyword>
<feature type="compositionally biased region" description="Low complexity" evidence="15">
    <location>
        <begin position="294"/>
        <end position="304"/>
    </location>
</feature>
<dbReference type="Proteomes" id="UP001054857">
    <property type="component" value="Unassembled WGS sequence"/>
</dbReference>
<dbReference type="GO" id="GO:0005778">
    <property type="term" value="C:peroxisomal membrane"/>
    <property type="evidence" value="ECO:0007669"/>
    <property type="project" value="UniProtKB-SubCell"/>
</dbReference>
<keyword evidence="5 14" id="KW-0653">Protein transport</keyword>
<evidence type="ECO:0000256" key="1">
    <source>
        <dbReference type="ARBA" id="ARBA00004549"/>
    </source>
</evidence>
<gene>
    <name evidence="18" type="ORF">Agub_g10945</name>
</gene>
<dbReference type="PANTHER" id="PTHR23058:SF0">
    <property type="entry name" value="PEROXISOMAL MEMBRANE PROTEIN PEX14"/>
    <property type="match status" value="1"/>
</dbReference>